<dbReference type="Proteomes" id="UP000536773">
    <property type="component" value="Unassembled WGS sequence"/>
</dbReference>
<feature type="transmembrane region" description="Helical" evidence="2">
    <location>
        <begin position="39"/>
        <end position="58"/>
    </location>
</feature>
<keyword evidence="2" id="KW-0812">Transmembrane</keyword>
<accession>A0A848EWY7</accession>
<sequence>MHIFSGLIALLALGLLIFGFIKKDTLRLHQDESKVTFKQYVLSCLFFLVLGGICFITTDSPSESNNAPAVQPTTREQQSTKQAKDSANTPAEQIEQICRQKAGDKYFTKVEVKEDMSKENFGKGKLIVLPYVKDEAGFRQTGFALSGEIIRALYESELPISDVTVFIQDMSGNTTMKCTMNERTAKKINWDTVSYKHLDKYMDDVWMIPQLRK</sequence>
<organism evidence="3 4">
    <name type="scientific">Megasphaera elsdenii</name>
    <dbReference type="NCBI Taxonomy" id="907"/>
    <lineage>
        <taxon>Bacteria</taxon>
        <taxon>Bacillati</taxon>
        <taxon>Bacillota</taxon>
        <taxon>Negativicutes</taxon>
        <taxon>Veillonellales</taxon>
        <taxon>Veillonellaceae</taxon>
        <taxon>Megasphaera</taxon>
    </lineage>
</organism>
<reference evidence="3 4" key="1">
    <citation type="submission" date="2020-04" db="EMBL/GenBank/DDBJ databases">
        <authorList>
            <person name="Hitch T.C.A."/>
            <person name="Wylensek D."/>
            <person name="Clavel T."/>
        </authorList>
    </citation>
    <scope>NUCLEOTIDE SEQUENCE [LARGE SCALE GENOMIC DNA]</scope>
    <source>
        <strain evidence="3 4">WCA-386-APC-2A</strain>
    </source>
</reference>
<evidence type="ECO:0000313" key="3">
    <source>
        <dbReference type="EMBL" id="NMK39990.1"/>
    </source>
</evidence>
<dbReference type="AlphaFoldDB" id="A0A848EWY7"/>
<protein>
    <submittedName>
        <fullName evidence="3">Uncharacterized protein</fullName>
    </submittedName>
</protein>
<evidence type="ECO:0000256" key="2">
    <source>
        <dbReference type="SAM" id="Phobius"/>
    </source>
</evidence>
<evidence type="ECO:0000313" key="4">
    <source>
        <dbReference type="Proteomes" id="UP000536773"/>
    </source>
</evidence>
<dbReference type="RefSeq" id="WP_169014031.1">
    <property type="nucleotide sequence ID" value="NZ_JABBJH010000029.1"/>
</dbReference>
<keyword evidence="2" id="KW-0472">Membrane</keyword>
<evidence type="ECO:0000256" key="1">
    <source>
        <dbReference type="SAM" id="MobiDB-lite"/>
    </source>
</evidence>
<feature type="region of interest" description="Disordered" evidence="1">
    <location>
        <begin position="62"/>
        <end position="91"/>
    </location>
</feature>
<comment type="caution">
    <text evidence="3">The sequence shown here is derived from an EMBL/GenBank/DDBJ whole genome shotgun (WGS) entry which is preliminary data.</text>
</comment>
<gene>
    <name evidence="3" type="ORF">HG933_11565</name>
</gene>
<proteinExistence type="predicted"/>
<name>A0A848EWY7_MEGEL</name>
<keyword evidence="2" id="KW-1133">Transmembrane helix</keyword>
<dbReference type="EMBL" id="JABBJH010000029">
    <property type="protein sequence ID" value="NMK39990.1"/>
    <property type="molecule type" value="Genomic_DNA"/>
</dbReference>